<evidence type="ECO:0000313" key="2">
    <source>
        <dbReference type="Proteomes" id="UP000053477"/>
    </source>
</evidence>
<evidence type="ECO:0000313" key="1">
    <source>
        <dbReference type="EMBL" id="KLO15395.1"/>
    </source>
</evidence>
<dbReference type="Proteomes" id="UP000053477">
    <property type="component" value="Unassembled WGS sequence"/>
</dbReference>
<protein>
    <submittedName>
        <fullName evidence="1">Uncharacterized protein</fullName>
    </submittedName>
</protein>
<organism evidence="1 2">
    <name type="scientific">Schizopora paradoxa</name>
    <dbReference type="NCBI Taxonomy" id="27342"/>
    <lineage>
        <taxon>Eukaryota</taxon>
        <taxon>Fungi</taxon>
        <taxon>Dikarya</taxon>
        <taxon>Basidiomycota</taxon>
        <taxon>Agaricomycotina</taxon>
        <taxon>Agaricomycetes</taxon>
        <taxon>Hymenochaetales</taxon>
        <taxon>Schizoporaceae</taxon>
        <taxon>Schizopora</taxon>
    </lineage>
</organism>
<dbReference type="AlphaFoldDB" id="A0A0H2RTV4"/>
<name>A0A0H2RTV4_9AGAM</name>
<sequence length="178" mass="20384">MSVLKKVAKPWSGSVALSYILHKLPFLESSRKSNRRRSSQVRLNFDDLRFKTICDITCKHFEGMLKEVTSAHRLRVNLNNFEWFRLLKVSNKVSVSSHRMLTTIALVDDIPPLSSRQGFRHRSSSMAMEGHYPSIHPPSLEYLDQFSHKYACPTFRVNNTDLAGVEGGWAPGLKLFFS</sequence>
<reference evidence="1 2" key="1">
    <citation type="submission" date="2015-04" db="EMBL/GenBank/DDBJ databases">
        <title>Complete genome sequence of Schizopora paradoxa KUC8140, a cosmopolitan wood degrader in East Asia.</title>
        <authorList>
            <consortium name="DOE Joint Genome Institute"/>
            <person name="Min B."/>
            <person name="Park H."/>
            <person name="Jang Y."/>
            <person name="Kim J.-J."/>
            <person name="Kim K.H."/>
            <person name="Pangilinan J."/>
            <person name="Lipzen A."/>
            <person name="Riley R."/>
            <person name="Grigoriev I.V."/>
            <person name="Spatafora J.W."/>
            <person name="Choi I.-G."/>
        </authorList>
    </citation>
    <scope>NUCLEOTIDE SEQUENCE [LARGE SCALE GENOMIC DNA]</scope>
    <source>
        <strain evidence="1 2">KUC8140</strain>
    </source>
</reference>
<accession>A0A0H2RTV4</accession>
<dbReference type="InParanoid" id="A0A0H2RTV4"/>
<dbReference type="EMBL" id="KQ085930">
    <property type="protein sequence ID" value="KLO15395.1"/>
    <property type="molecule type" value="Genomic_DNA"/>
</dbReference>
<gene>
    <name evidence="1" type="ORF">SCHPADRAFT_265999</name>
</gene>
<proteinExistence type="predicted"/>
<keyword evidence="2" id="KW-1185">Reference proteome</keyword>